<dbReference type="Proteomes" id="UP001597168">
    <property type="component" value="Unassembled WGS sequence"/>
</dbReference>
<dbReference type="InterPro" id="IPR016166">
    <property type="entry name" value="FAD-bd_PCMH"/>
</dbReference>
<dbReference type="Pfam" id="PF08031">
    <property type="entry name" value="BBE"/>
    <property type="match status" value="1"/>
</dbReference>
<sequence>MTVQRIDRHDVRYPDLVQGNNMRWVGAPDEVFLPRDAGEVAECVRELTGRGLRFAVRSGGHCYEDHVFNSAVRAVVDLNLLNGVEHDPVTGCVAIGAGQGLWDVYAKLHRRWGVTIPGGSCATVGAGGHIVGGGYGLLSRRDGLTVDHLHGVEVVTADGELRVVTRESTGADRDLWWAHTGGGGGNFGVVTRYLMRGPHATDRTPPDELLPRAPRQVLLHDLTIPWDQVGSDGAELAVMLRRFDDWCAHNSAPDADAANNLFALFRVHPRLTPHERAINLTTQVAIDDDSPESLSRARATLKDFLGSVLTVSSAATHPRGLDHHPARPWLNATHELGQGTWHHRADYKSAYHRRLTDHHVDALVRTFATAGRGAEGARVSLDTYGGRVNGVAKDATATPHRDSVIKLQYMSFWGSPAEDDAHVEWLREAYREVYAETGGVPAAANDDPDRIATDGCFVNYLDTDLPAHPTGTAASRWQLYYGDTNFASLVRTKQTFDPHDVFHHAQSIPVTHP</sequence>
<keyword evidence="8" id="KW-1185">Reference proteome</keyword>
<keyword evidence="3" id="KW-0285">Flavoprotein</keyword>
<keyword evidence="5" id="KW-0560">Oxidoreductase</keyword>
<organism evidence="7 8">
    <name type="scientific">Saccharothrix hoggarensis</name>
    <dbReference type="NCBI Taxonomy" id="913853"/>
    <lineage>
        <taxon>Bacteria</taxon>
        <taxon>Bacillati</taxon>
        <taxon>Actinomycetota</taxon>
        <taxon>Actinomycetes</taxon>
        <taxon>Pseudonocardiales</taxon>
        <taxon>Pseudonocardiaceae</taxon>
        <taxon>Saccharothrix</taxon>
    </lineage>
</organism>
<dbReference type="RefSeq" id="WP_380724500.1">
    <property type="nucleotide sequence ID" value="NZ_JBHTLK010000090.1"/>
</dbReference>
<evidence type="ECO:0000256" key="4">
    <source>
        <dbReference type="ARBA" id="ARBA00022827"/>
    </source>
</evidence>
<proteinExistence type="inferred from homology"/>
<evidence type="ECO:0000259" key="6">
    <source>
        <dbReference type="PROSITE" id="PS51387"/>
    </source>
</evidence>
<dbReference type="Gene3D" id="3.40.462.20">
    <property type="match status" value="1"/>
</dbReference>
<dbReference type="EMBL" id="JBHTLK010000090">
    <property type="protein sequence ID" value="MFD1149086.1"/>
    <property type="molecule type" value="Genomic_DNA"/>
</dbReference>
<comment type="caution">
    <text evidence="7">The sequence shown here is derived from an EMBL/GenBank/DDBJ whole genome shotgun (WGS) entry which is preliminary data.</text>
</comment>
<dbReference type="PROSITE" id="PS51387">
    <property type="entry name" value="FAD_PCMH"/>
    <property type="match status" value="1"/>
</dbReference>
<evidence type="ECO:0000313" key="8">
    <source>
        <dbReference type="Proteomes" id="UP001597168"/>
    </source>
</evidence>
<name>A0ABW3QWI4_9PSEU</name>
<dbReference type="Gene3D" id="3.30.465.10">
    <property type="match status" value="1"/>
</dbReference>
<keyword evidence="4" id="KW-0274">FAD</keyword>
<feature type="domain" description="FAD-binding PCMH-type" evidence="6">
    <location>
        <begin position="24"/>
        <end position="200"/>
    </location>
</feature>
<dbReference type="InterPro" id="IPR050416">
    <property type="entry name" value="FAD-linked_Oxidoreductase"/>
</dbReference>
<evidence type="ECO:0000256" key="5">
    <source>
        <dbReference type="ARBA" id="ARBA00023002"/>
    </source>
</evidence>
<dbReference type="InterPro" id="IPR016169">
    <property type="entry name" value="FAD-bd_PCMH_sub2"/>
</dbReference>
<accession>A0ABW3QWI4</accession>
<evidence type="ECO:0000256" key="2">
    <source>
        <dbReference type="ARBA" id="ARBA00005466"/>
    </source>
</evidence>
<dbReference type="Pfam" id="PF01565">
    <property type="entry name" value="FAD_binding_4"/>
    <property type="match status" value="1"/>
</dbReference>
<protein>
    <submittedName>
        <fullName evidence="7">FAD-binding oxidoreductase</fullName>
    </submittedName>
</protein>
<evidence type="ECO:0000256" key="1">
    <source>
        <dbReference type="ARBA" id="ARBA00001974"/>
    </source>
</evidence>
<evidence type="ECO:0000256" key="3">
    <source>
        <dbReference type="ARBA" id="ARBA00022630"/>
    </source>
</evidence>
<dbReference type="PANTHER" id="PTHR42973">
    <property type="entry name" value="BINDING OXIDOREDUCTASE, PUTATIVE (AFU_ORTHOLOGUE AFUA_1G17690)-RELATED"/>
    <property type="match status" value="1"/>
</dbReference>
<dbReference type="InterPro" id="IPR036318">
    <property type="entry name" value="FAD-bd_PCMH-like_sf"/>
</dbReference>
<dbReference type="SUPFAM" id="SSF56176">
    <property type="entry name" value="FAD-binding/transporter-associated domain-like"/>
    <property type="match status" value="1"/>
</dbReference>
<dbReference type="PANTHER" id="PTHR42973:SF39">
    <property type="entry name" value="FAD-BINDING PCMH-TYPE DOMAIN-CONTAINING PROTEIN"/>
    <property type="match status" value="1"/>
</dbReference>
<evidence type="ECO:0000313" key="7">
    <source>
        <dbReference type="EMBL" id="MFD1149086.1"/>
    </source>
</evidence>
<dbReference type="InterPro" id="IPR012951">
    <property type="entry name" value="BBE"/>
</dbReference>
<gene>
    <name evidence="7" type="ORF">ACFQ3T_18295</name>
</gene>
<comment type="similarity">
    <text evidence="2">Belongs to the oxygen-dependent FAD-linked oxidoreductase family.</text>
</comment>
<dbReference type="InterPro" id="IPR006094">
    <property type="entry name" value="Oxid_FAD_bind_N"/>
</dbReference>
<reference evidence="8" key="1">
    <citation type="journal article" date="2019" name="Int. J. Syst. Evol. Microbiol.">
        <title>The Global Catalogue of Microorganisms (GCM) 10K type strain sequencing project: providing services to taxonomists for standard genome sequencing and annotation.</title>
        <authorList>
            <consortium name="The Broad Institute Genomics Platform"/>
            <consortium name="The Broad Institute Genome Sequencing Center for Infectious Disease"/>
            <person name="Wu L."/>
            <person name="Ma J."/>
        </authorList>
    </citation>
    <scope>NUCLEOTIDE SEQUENCE [LARGE SCALE GENOMIC DNA]</scope>
    <source>
        <strain evidence="8">CCUG 60214</strain>
    </source>
</reference>
<comment type="cofactor">
    <cofactor evidence="1">
        <name>FAD</name>
        <dbReference type="ChEBI" id="CHEBI:57692"/>
    </cofactor>
</comment>